<name>A0A2T2WD58_9FIRM</name>
<evidence type="ECO:0000259" key="2">
    <source>
        <dbReference type="Pfam" id="PF18914"/>
    </source>
</evidence>
<dbReference type="Proteomes" id="UP000241848">
    <property type="component" value="Unassembled WGS sequence"/>
</dbReference>
<evidence type="ECO:0000313" key="4">
    <source>
        <dbReference type="Proteomes" id="UP000241848"/>
    </source>
</evidence>
<dbReference type="InterPro" id="IPR043724">
    <property type="entry name" value="DUF5666"/>
</dbReference>
<evidence type="ECO:0000256" key="1">
    <source>
        <dbReference type="SAM" id="SignalP"/>
    </source>
</evidence>
<feature type="domain" description="DUF5666" evidence="2">
    <location>
        <begin position="124"/>
        <end position="156"/>
    </location>
</feature>
<dbReference type="EMBL" id="PXYV01000079">
    <property type="protein sequence ID" value="PSR20182.1"/>
    <property type="molecule type" value="Genomic_DNA"/>
</dbReference>
<evidence type="ECO:0000313" key="3">
    <source>
        <dbReference type="EMBL" id="PSR20182.1"/>
    </source>
</evidence>
<dbReference type="Pfam" id="PF18914">
    <property type="entry name" value="DUF5666"/>
    <property type="match status" value="1"/>
</dbReference>
<reference evidence="3 4" key="1">
    <citation type="journal article" date="2014" name="BMC Genomics">
        <title>Comparison of environmental and isolate Sulfobacillus genomes reveals diverse carbon, sulfur, nitrogen, and hydrogen metabolisms.</title>
        <authorList>
            <person name="Justice N.B."/>
            <person name="Norman A."/>
            <person name="Brown C.T."/>
            <person name="Singh A."/>
            <person name="Thomas B.C."/>
            <person name="Banfield J.F."/>
        </authorList>
    </citation>
    <scope>NUCLEOTIDE SEQUENCE [LARGE SCALE GENOMIC DNA]</scope>
    <source>
        <strain evidence="3">AMDSBA3</strain>
    </source>
</reference>
<comment type="caution">
    <text evidence="3">The sequence shown here is derived from an EMBL/GenBank/DDBJ whole genome shotgun (WGS) entry which is preliminary data.</text>
</comment>
<protein>
    <recommendedName>
        <fullName evidence="2">DUF5666 domain-containing protein</fullName>
    </recommendedName>
</protein>
<sequence>MSLKRFAFPISIAAASLLLYSAAPAFAASHVTSQAFNRSHTTNQNAHRRVQRGEITAVTATSITLGSTTYTLAANVSVHYHEYSLSVAEIPVNTKAVIFLNGSGVVTAIRLSSDPSLPAHPVLRGTITAISSSSITIDGYTLPVSANVTIKSDGQTLALSAIPANAQAIVHLNRTGTVVLILLTTDVQAGIQGTVTADTPTSITIGTTTYTYAPNVTIRYRQYTLTPSEVPVGSQAMVTLNSSGQAATVILLTDSSLPNSSTVQGTISSINGTTLTINSYSLSLAANFTVTYEGTTSLTNTVTTGETAIARLNTAGQISQLIVEVSGNSSGSN</sequence>
<dbReference type="AlphaFoldDB" id="A0A2T2WD58"/>
<accession>A0A2T2WD58</accession>
<organism evidence="3 4">
    <name type="scientific">Sulfobacillus acidophilus</name>
    <dbReference type="NCBI Taxonomy" id="53633"/>
    <lineage>
        <taxon>Bacteria</taxon>
        <taxon>Bacillati</taxon>
        <taxon>Bacillota</taxon>
        <taxon>Clostridia</taxon>
        <taxon>Eubacteriales</taxon>
        <taxon>Clostridiales Family XVII. Incertae Sedis</taxon>
        <taxon>Sulfobacillus</taxon>
    </lineage>
</organism>
<keyword evidence="1" id="KW-0732">Signal</keyword>
<feature type="chain" id="PRO_5015637789" description="DUF5666 domain-containing protein" evidence="1">
    <location>
        <begin position="28"/>
        <end position="333"/>
    </location>
</feature>
<proteinExistence type="predicted"/>
<gene>
    <name evidence="3" type="ORF">C7B45_16095</name>
</gene>
<feature type="signal peptide" evidence="1">
    <location>
        <begin position="1"/>
        <end position="27"/>
    </location>
</feature>